<evidence type="ECO:0000259" key="5">
    <source>
        <dbReference type="Pfam" id="PF16350"/>
    </source>
</evidence>
<proteinExistence type="inferred from homology"/>
<comment type="similarity">
    <text evidence="1">Belongs to the GcvT family.</text>
</comment>
<evidence type="ECO:0000259" key="4">
    <source>
        <dbReference type="Pfam" id="PF08669"/>
    </source>
</evidence>
<dbReference type="RefSeq" id="WP_210030485.1">
    <property type="nucleotide sequence ID" value="NZ_JAGINU010000001.1"/>
</dbReference>
<reference evidence="6 7" key="1">
    <citation type="submission" date="2021-03" db="EMBL/GenBank/DDBJ databases">
        <title>Sequencing the genomes of 1000 actinobacteria strains.</title>
        <authorList>
            <person name="Klenk H.-P."/>
        </authorList>
    </citation>
    <scope>NUCLEOTIDE SEQUENCE [LARGE SCALE GENOMIC DNA]</scope>
    <source>
        <strain evidence="6 7">DSM 45256</strain>
    </source>
</reference>
<dbReference type="Gene3D" id="3.30.70.1400">
    <property type="entry name" value="Aminomethyltransferase beta-barrel domains"/>
    <property type="match status" value="1"/>
</dbReference>
<dbReference type="SUPFAM" id="SSF103025">
    <property type="entry name" value="Folate-binding domain"/>
    <property type="match status" value="1"/>
</dbReference>
<comment type="caution">
    <text evidence="6">The sequence shown here is derived from an EMBL/GenBank/DDBJ whole genome shotgun (WGS) entry which is preliminary data.</text>
</comment>
<evidence type="ECO:0000313" key="6">
    <source>
        <dbReference type="EMBL" id="MBP2368818.1"/>
    </source>
</evidence>
<accession>A0ABS4VXZ7</accession>
<dbReference type="SUPFAM" id="SSF51905">
    <property type="entry name" value="FAD/NAD(P)-binding domain"/>
    <property type="match status" value="1"/>
</dbReference>
<feature type="domain" description="FAD dependent oxidoreductase central" evidence="5">
    <location>
        <begin position="389"/>
        <end position="437"/>
    </location>
</feature>
<dbReference type="PANTHER" id="PTHR43757:SF2">
    <property type="entry name" value="AMINOMETHYLTRANSFERASE, MITOCHONDRIAL"/>
    <property type="match status" value="1"/>
</dbReference>
<dbReference type="InterPro" id="IPR013977">
    <property type="entry name" value="GcvT_C"/>
</dbReference>
<dbReference type="Gene3D" id="2.40.30.110">
    <property type="entry name" value="Aminomethyltransferase beta-barrel domains"/>
    <property type="match status" value="1"/>
</dbReference>
<feature type="domain" description="GCVT N-terminal" evidence="3">
    <location>
        <begin position="442"/>
        <end position="717"/>
    </location>
</feature>
<sequence>MAPTTPHIVIIGAGIVGCALADELTRRGHTRVTVLEKGPLFHTGGSTSHAPGLVFQTSSSRPMTRLATATVRKYASLSEDGVRCLNQVGGLEVASTPERLADLHRRHGWASAAGIRSRVLEPGECARLHPLLAEERILGGLHIPADGTALPVAAARVQAKAATGRGAVFLAHREVTAIEQRGGCTTGVRCGAESFPADLVICCAGMWGPAVGELAGVGIPLVPMAHQYVRTNPLGALEAIHALESASGAADPSLPILRHQDADLYFRPHGHRLGIGAYGHRAMPMDSRDLDVPDPGASMPSERRFTPDDFDPSWDAAVALLPVLGDAKIEEGVNGVFSFTPDGLPLLGEHPGLRGFWTAEAVWITHSAGVAEAVAEWITTGRPALDGEPIDLSGADVDRFDPAALDPAVVLARSCRAFDEVYDVIHPLDPPSVARPIGTTPFHSRQVELRAVFTEAGALERPLWFEANAWLPEVCEVPRREGWAARNWSPVAGAEALVTRRAAGMFDLSPMRRLEITGPGAVEFLQRLVTNDIDRPAGRVVYTLMLDATGGVLADLTVTRLGPQRFLVAVADRLDVAALHRYARDSVEITDVTGATACLGVWGPKVGEILTGLIPDDAGRLGFFRAAEFAVGPVPVTGLRVSYVGEYGWELVCAATDAERLWDIVHAAGARHGLIAAGRLAFDALRIEKGFRAKGTDISPEHGPDATGLGFAVAMDKGPFVGRAAVHAAREAGPPAEVLATLVLDHAGAVLFGQEPVYDLPQARRFTREPVPVDELEPGPPDAIGRITSAATGHPCGAAIAYAWLPAERAVPGTRVAVELFGRRLTARVVEGPLFDPTGSRMRTAGAGG</sequence>
<protein>
    <submittedName>
        <fullName evidence="6">Glycine cleavage system aminomethyltransferase T/glycine/D-amino acid oxidase-like deaminating enzyme</fullName>
    </submittedName>
</protein>
<dbReference type="InterPro" id="IPR036188">
    <property type="entry name" value="FAD/NAD-bd_sf"/>
</dbReference>
<dbReference type="PANTHER" id="PTHR43757">
    <property type="entry name" value="AMINOMETHYLTRANSFERASE"/>
    <property type="match status" value="1"/>
</dbReference>
<evidence type="ECO:0000259" key="2">
    <source>
        <dbReference type="Pfam" id="PF01266"/>
    </source>
</evidence>
<dbReference type="Pfam" id="PF08669">
    <property type="entry name" value="GCV_T_C"/>
    <property type="match status" value="1"/>
</dbReference>
<feature type="domain" description="FAD dependent oxidoreductase" evidence="2">
    <location>
        <begin position="8"/>
        <end position="377"/>
    </location>
</feature>
<dbReference type="InterPro" id="IPR027266">
    <property type="entry name" value="TrmE/GcvT-like"/>
</dbReference>
<dbReference type="Pfam" id="PF01571">
    <property type="entry name" value="GCV_T"/>
    <property type="match status" value="1"/>
</dbReference>
<dbReference type="Gene3D" id="3.30.1360.120">
    <property type="entry name" value="Probable tRNA modification gtpase trme, domain 1"/>
    <property type="match status" value="1"/>
</dbReference>
<name>A0ABS4VXZ7_9PSEU</name>
<dbReference type="Gene3D" id="3.50.50.60">
    <property type="entry name" value="FAD/NAD(P)-binding domain"/>
    <property type="match status" value="1"/>
</dbReference>
<dbReference type="InterPro" id="IPR006076">
    <property type="entry name" value="FAD-dep_OxRdtase"/>
</dbReference>
<dbReference type="InterPro" id="IPR032503">
    <property type="entry name" value="FAO_M"/>
</dbReference>
<dbReference type="EMBL" id="JAGINU010000001">
    <property type="protein sequence ID" value="MBP2368818.1"/>
    <property type="molecule type" value="Genomic_DNA"/>
</dbReference>
<evidence type="ECO:0000256" key="1">
    <source>
        <dbReference type="ARBA" id="ARBA00008609"/>
    </source>
</evidence>
<dbReference type="Proteomes" id="UP001519295">
    <property type="component" value="Unassembled WGS sequence"/>
</dbReference>
<feature type="domain" description="Aminomethyltransferase C-terminal" evidence="4">
    <location>
        <begin position="739"/>
        <end position="836"/>
    </location>
</feature>
<evidence type="ECO:0000259" key="3">
    <source>
        <dbReference type="Pfam" id="PF01571"/>
    </source>
</evidence>
<dbReference type="Gene3D" id="3.30.9.10">
    <property type="entry name" value="D-Amino Acid Oxidase, subunit A, domain 2"/>
    <property type="match status" value="1"/>
</dbReference>
<dbReference type="InterPro" id="IPR029043">
    <property type="entry name" value="GcvT/YgfZ_C"/>
</dbReference>
<organism evidence="6 7">
    <name type="scientific">Pseudonocardia parietis</name>
    <dbReference type="NCBI Taxonomy" id="570936"/>
    <lineage>
        <taxon>Bacteria</taxon>
        <taxon>Bacillati</taxon>
        <taxon>Actinomycetota</taxon>
        <taxon>Actinomycetes</taxon>
        <taxon>Pseudonocardiales</taxon>
        <taxon>Pseudonocardiaceae</taxon>
        <taxon>Pseudonocardia</taxon>
    </lineage>
</organism>
<dbReference type="InterPro" id="IPR028896">
    <property type="entry name" value="GcvT/YgfZ/DmdA"/>
</dbReference>
<dbReference type="Pfam" id="PF01266">
    <property type="entry name" value="DAO"/>
    <property type="match status" value="1"/>
</dbReference>
<dbReference type="InterPro" id="IPR006222">
    <property type="entry name" value="GCVT_N"/>
</dbReference>
<keyword evidence="7" id="KW-1185">Reference proteome</keyword>
<dbReference type="Pfam" id="PF16350">
    <property type="entry name" value="FAO_M"/>
    <property type="match status" value="1"/>
</dbReference>
<dbReference type="SUPFAM" id="SSF101790">
    <property type="entry name" value="Aminomethyltransferase beta-barrel domain"/>
    <property type="match status" value="1"/>
</dbReference>
<dbReference type="SUPFAM" id="SSF54373">
    <property type="entry name" value="FAD-linked reductases, C-terminal domain"/>
    <property type="match status" value="1"/>
</dbReference>
<evidence type="ECO:0000313" key="7">
    <source>
        <dbReference type="Proteomes" id="UP001519295"/>
    </source>
</evidence>
<gene>
    <name evidence="6" type="ORF">JOF36_004514</name>
</gene>